<accession>A0A3M9M8U8</accession>
<dbReference type="EMBL" id="RJJD01000023">
    <property type="protein sequence ID" value="RNI21906.1"/>
    <property type="molecule type" value="Genomic_DNA"/>
</dbReference>
<reference evidence="1 2" key="1">
    <citation type="submission" date="2018-11" db="EMBL/GenBank/DDBJ databases">
        <title>Rufibacter latericius sp. nov., isolated from water in Baiyang Lake.</title>
        <authorList>
            <person name="Yang Y."/>
        </authorList>
    </citation>
    <scope>NUCLEOTIDE SEQUENCE [LARGE SCALE GENOMIC DNA]</scope>
    <source>
        <strain evidence="1 2">R-22-1c-1</strain>
    </source>
</reference>
<dbReference type="AlphaFoldDB" id="A0A3M9M8U8"/>
<proteinExistence type="predicted"/>
<sequence>MIIPFEEPTALAKSEDNHKGLALRNAIAKISPGSHPLPPSNGAKNSKLLLQAFQEDSNERASFPLLQV</sequence>
<gene>
    <name evidence="1" type="ORF">EFB08_22440</name>
</gene>
<dbReference type="Proteomes" id="UP000272117">
    <property type="component" value="Unassembled WGS sequence"/>
</dbReference>
<name>A0A3M9M8U8_9BACT</name>
<evidence type="ECO:0000313" key="1">
    <source>
        <dbReference type="EMBL" id="RNI21906.1"/>
    </source>
</evidence>
<protein>
    <submittedName>
        <fullName evidence="1">Uncharacterized protein</fullName>
    </submittedName>
</protein>
<comment type="caution">
    <text evidence="1">The sequence shown here is derived from an EMBL/GenBank/DDBJ whole genome shotgun (WGS) entry which is preliminary data.</text>
</comment>
<organism evidence="1 2">
    <name type="scientific">Rufibacter latericius</name>
    <dbReference type="NCBI Taxonomy" id="2487040"/>
    <lineage>
        <taxon>Bacteria</taxon>
        <taxon>Pseudomonadati</taxon>
        <taxon>Bacteroidota</taxon>
        <taxon>Cytophagia</taxon>
        <taxon>Cytophagales</taxon>
        <taxon>Hymenobacteraceae</taxon>
        <taxon>Rufibacter</taxon>
    </lineage>
</organism>
<keyword evidence="2" id="KW-1185">Reference proteome</keyword>
<evidence type="ECO:0000313" key="2">
    <source>
        <dbReference type="Proteomes" id="UP000272117"/>
    </source>
</evidence>